<keyword evidence="3" id="KW-1185">Reference proteome</keyword>
<name>A0A3P9CNX4_9CICH</name>
<reference evidence="2" key="2">
    <citation type="submission" date="2025-08" db="UniProtKB">
        <authorList>
            <consortium name="Ensembl"/>
        </authorList>
    </citation>
    <scope>IDENTIFICATION</scope>
</reference>
<sequence length="66" mass="7785">MTFTTWIINKLILTFGLKSVFRHTNPAHECHSHSDISVFCFCFLWGLLFKQHSTDTHEYKVRNGLE</sequence>
<feature type="signal peptide" evidence="1">
    <location>
        <begin position="1"/>
        <end position="22"/>
    </location>
</feature>
<reference evidence="2" key="3">
    <citation type="submission" date="2025-09" db="UniProtKB">
        <authorList>
            <consortium name="Ensembl"/>
        </authorList>
    </citation>
    <scope>IDENTIFICATION</scope>
</reference>
<dbReference type="Proteomes" id="UP000265160">
    <property type="component" value="LG7"/>
</dbReference>
<dbReference type="AlphaFoldDB" id="A0A3P9CNX4"/>
<reference evidence="2 3" key="1">
    <citation type="journal article" date="2014" name="Nature">
        <title>The genomic substrate for adaptive radiation in African cichlid fish.</title>
        <authorList>
            <person name="Brawand D."/>
            <person name="Wagner C.E."/>
            <person name="Li Y.I."/>
            <person name="Malinsky M."/>
            <person name="Keller I."/>
            <person name="Fan S."/>
            <person name="Simakov O."/>
            <person name="Ng A.Y."/>
            <person name="Lim Z.W."/>
            <person name="Bezault E."/>
            <person name="Turner-Maier J."/>
            <person name="Johnson J."/>
            <person name="Alcazar R."/>
            <person name="Noh H.J."/>
            <person name="Russell P."/>
            <person name="Aken B."/>
            <person name="Alfoldi J."/>
            <person name="Amemiya C."/>
            <person name="Azzouzi N."/>
            <person name="Baroiller J.F."/>
            <person name="Barloy-Hubler F."/>
            <person name="Berlin A."/>
            <person name="Bloomquist R."/>
            <person name="Carleton K.L."/>
            <person name="Conte M.A."/>
            <person name="D'Cotta H."/>
            <person name="Eshel O."/>
            <person name="Gaffney L."/>
            <person name="Galibert F."/>
            <person name="Gante H.F."/>
            <person name="Gnerre S."/>
            <person name="Greuter L."/>
            <person name="Guyon R."/>
            <person name="Haddad N.S."/>
            <person name="Haerty W."/>
            <person name="Harris R.M."/>
            <person name="Hofmann H.A."/>
            <person name="Hourlier T."/>
            <person name="Hulata G."/>
            <person name="Jaffe D.B."/>
            <person name="Lara M."/>
            <person name="Lee A.P."/>
            <person name="MacCallum I."/>
            <person name="Mwaiko S."/>
            <person name="Nikaido M."/>
            <person name="Nishihara H."/>
            <person name="Ozouf-Costaz C."/>
            <person name="Penman D.J."/>
            <person name="Przybylski D."/>
            <person name="Rakotomanga M."/>
            <person name="Renn S.C.P."/>
            <person name="Ribeiro F.J."/>
            <person name="Ron M."/>
            <person name="Salzburger W."/>
            <person name="Sanchez-Pulido L."/>
            <person name="Santos M.E."/>
            <person name="Searle S."/>
            <person name="Sharpe T."/>
            <person name="Swofford R."/>
            <person name="Tan F.J."/>
            <person name="Williams L."/>
            <person name="Young S."/>
            <person name="Yin S."/>
            <person name="Okada N."/>
            <person name="Kocher T.D."/>
            <person name="Miska E.A."/>
            <person name="Lander E.S."/>
            <person name="Venkatesh B."/>
            <person name="Fernald R.D."/>
            <person name="Meyer A."/>
            <person name="Ponting C.P."/>
            <person name="Streelman J.T."/>
            <person name="Lindblad-Toh K."/>
            <person name="Seehausen O."/>
            <person name="Di Palma F."/>
        </authorList>
    </citation>
    <scope>NUCLEOTIDE SEQUENCE</scope>
</reference>
<dbReference type="InterPro" id="IPR026192">
    <property type="entry name" value="NDUFC1"/>
</dbReference>
<dbReference type="Ensembl" id="ENSMZET00005024837.1">
    <property type="protein sequence ID" value="ENSMZEP00005024048.1"/>
    <property type="gene ID" value="ENSMZEG00005017995.1"/>
</dbReference>
<proteinExistence type="predicted"/>
<dbReference type="GO" id="GO:0045271">
    <property type="term" value="C:respiratory chain complex I"/>
    <property type="evidence" value="ECO:0007669"/>
    <property type="project" value="InterPro"/>
</dbReference>
<evidence type="ECO:0000313" key="2">
    <source>
        <dbReference type="Ensembl" id="ENSMZEP00005024048.1"/>
    </source>
</evidence>
<accession>A0A3P9CNX4</accession>
<protein>
    <submittedName>
        <fullName evidence="2">Uncharacterized protein</fullName>
    </submittedName>
</protein>
<evidence type="ECO:0000256" key="1">
    <source>
        <dbReference type="SAM" id="SignalP"/>
    </source>
</evidence>
<feature type="chain" id="PRO_5018079028" evidence="1">
    <location>
        <begin position="23"/>
        <end position="66"/>
    </location>
</feature>
<dbReference type="GeneTree" id="ENSGT01110000267340"/>
<keyword evidence="1" id="KW-0732">Signal</keyword>
<evidence type="ECO:0000313" key="3">
    <source>
        <dbReference type="Proteomes" id="UP000265160"/>
    </source>
</evidence>
<organism evidence="2 3">
    <name type="scientific">Maylandia zebra</name>
    <name type="common">zebra mbuna</name>
    <dbReference type="NCBI Taxonomy" id="106582"/>
    <lineage>
        <taxon>Eukaryota</taxon>
        <taxon>Metazoa</taxon>
        <taxon>Chordata</taxon>
        <taxon>Craniata</taxon>
        <taxon>Vertebrata</taxon>
        <taxon>Euteleostomi</taxon>
        <taxon>Actinopterygii</taxon>
        <taxon>Neopterygii</taxon>
        <taxon>Teleostei</taxon>
        <taxon>Neoteleostei</taxon>
        <taxon>Acanthomorphata</taxon>
        <taxon>Ovalentaria</taxon>
        <taxon>Cichlomorphae</taxon>
        <taxon>Cichliformes</taxon>
        <taxon>Cichlidae</taxon>
        <taxon>African cichlids</taxon>
        <taxon>Pseudocrenilabrinae</taxon>
        <taxon>Haplochromini</taxon>
        <taxon>Maylandia</taxon>
        <taxon>Maylandia zebra complex</taxon>
    </lineage>
</organism>
<dbReference type="GO" id="GO:0005739">
    <property type="term" value="C:mitochondrion"/>
    <property type="evidence" value="ECO:0007669"/>
    <property type="project" value="InterPro"/>
</dbReference>
<dbReference type="Pfam" id="PF15088">
    <property type="entry name" value="NADH_dh_m_C1"/>
    <property type="match status" value="1"/>
</dbReference>